<accession>K2RQL7</accession>
<evidence type="ECO:0000313" key="2">
    <source>
        <dbReference type="Proteomes" id="UP000007360"/>
    </source>
</evidence>
<dbReference type="Pfam" id="PF13379">
    <property type="entry name" value="NMT1_2"/>
    <property type="match status" value="1"/>
</dbReference>
<sequence>MIEAFKTGEIDLGYIGLPPVMMGINNGLKLKCVAGGHVEGTVMISKDSFSSFDDLSNVNEVLNQFEGENIGTPARGSIHDVIIRDLIHDRNISIINYPWADFIPGAISDGEISAGLGTPSLAAVASREINSKLIIPPSKLWPYNPSYGIAVREELIKREPEFITDFLIAHEAACNLIRNQPREAAEVAAGQLGNIDVDFILKTFQISPKYCASLPEEYIKSTLDFVPVLEKLGYLQNKIKREDIFDLKFIQEVHPEPSHYDLPSDTAGSKN</sequence>
<organism evidence="1 2">
    <name type="scientific">Methanobacterium formicicum (strain DSM 3637 / PP1)</name>
    <dbReference type="NCBI Taxonomy" id="1204725"/>
    <lineage>
        <taxon>Archaea</taxon>
        <taxon>Methanobacteriati</taxon>
        <taxon>Methanobacteriota</taxon>
        <taxon>Methanomada group</taxon>
        <taxon>Methanobacteria</taxon>
        <taxon>Methanobacteriales</taxon>
        <taxon>Methanobacteriaceae</taxon>
        <taxon>Methanobacterium</taxon>
    </lineage>
</organism>
<dbReference type="PANTHER" id="PTHR30024">
    <property type="entry name" value="ALIPHATIC SULFONATES-BINDING PROTEIN-RELATED"/>
    <property type="match status" value="1"/>
</dbReference>
<dbReference type="Gene3D" id="3.40.190.10">
    <property type="entry name" value="Periplasmic binding protein-like II"/>
    <property type="match status" value="2"/>
</dbReference>
<name>K2RQL7_METFP</name>
<reference evidence="1 2" key="1">
    <citation type="journal article" date="2012" name="J. Bacteriol.">
        <title>Draft genome sequence of Methanobacterium formicicum DSM 3637, an archaebacterium isolated from the methane producer amoeba Pelomyxa palustris.</title>
        <authorList>
            <person name="Gutierrez G."/>
        </authorList>
    </citation>
    <scope>NUCLEOTIDE SEQUENCE [LARGE SCALE GENOMIC DNA]</scope>
    <source>
        <strain evidence="2">DSM 3637 / PP1</strain>
    </source>
</reference>
<dbReference type="PANTHER" id="PTHR30024:SF42">
    <property type="entry name" value="ALIPHATIC SULFONATES-BINDING PROTEIN-RELATED"/>
    <property type="match status" value="1"/>
</dbReference>
<dbReference type="AlphaFoldDB" id="K2RQL7"/>
<dbReference type="EMBL" id="AMPO01000010">
    <property type="protein sequence ID" value="EKF85060.1"/>
    <property type="molecule type" value="Genomic_DNA"/>
</dbReference>
<protein>
    <submittedName>
        <fullName evidence="1">ABC transporter</fullName>
    </submittedName>
</protein>
<evidence type="ECO:0000313" key="1">
    <source>
        <dbReference type="EMBL" id="EKF85060.1"/>
    </source>
</evidence>
<keyword evidence="2" id="KW-1185">Reference proteome</keyword>
<gene>
    <name evidence="1" type="ORF">A994_10594</name>
</gene>
<comment type="caution">
    <text evidence="1">The sequence shown here is derived from an EMBL/GenBank/DDBJ whole genome shotgun (WGS) entry which is preliminary data.</text>
</comment>
<dbReference type="SUPFAM" id="SSF53850">
    <property type="entry name" value="Periplasmic binding protein-like II"/>
    <property type="match status" value="1"/>
</dbReference>
<dbReference type="Proteomes" id="UP000007360">
    <property type="component" value="Unassembled WGS sequence"/>
</dbReference>
<proteinExistence type="predicted"/>